<feature type="short sequence motif" description="Gly-cisPro motif, important for rejection of L-amino acids" evidence="2">
    <location>
        <begin position="136"/>
        <end position="137"/>
    </location>
</feature>
<evidence type="ECO:0000313" key="4">
    <source>
        <dbReference type="Proteomes" id="UP001589758"/>
    </source>
</evidence>
<dbReference type="InterPro" id="IPR003732">
    <property type="entry name" value="Daa-tRNA_deacyls_DTD"/>
</dbReference>
<dbReference type="PANTHER" id="PTHR10472">
    <property type="entry name" value="D-TYROSYL-TRNA TYR DEACYLASE"/>
    <property type="match status" value="1"/>
</dbReference>
<dbReference type="EC" id="3.1.1.-" evidence="2"/>
<dbReference type="HAMAP" id="MF_00518">
    <property type="entry name" value="Deacylase_Dtd"/>
    <property type="match status" value="1"/>
</dbReference>
<name>A0ABV6CH61_9GAMM</name>
<sequence>MIALIQRVRQARVEINNDCVGKINQGILILLGVEASDNKVHADKLLHKILNYRLFSDKAGKMNLCVKDIQGEILVVSQFTLVAQTDKGLRPSFTKGAPPALAEELYDYFVQQAKEQVPTQTGQFAQDMQVFLQNDGPVTFTLQV</sequence>
<comment type="catalytic activity">
    <reaction evidence="2">
        <text>a D-aminoacyl-tRNA + H2O = a tRNA + a D-alpha-amino acid + H(+)</text>
        <dbReference type="Rhea" id="RHEA:13953"/>
        <dbReference type="Rhea" id="RHEA-COMP:10123"/>
        <dbReference type="Rhea" id="RHEA-COMP:10124"/>
        <dbReference type="ChEBI" id="CHEBI:15377"/>
        <dbReference type="ChEBI" id="CHEBI:15378"/>
        <dbReference type="ChEBI" id="CHEBI:59871"/>
        <dbReference type="ChEBI" id="CHEBI:78442"/>
        <dbReference type="ChEBI" id="CHEBI:79333"/>
        <dbReference type="EC" id="3.1.1.96"/>
    </reaction>
</comment>
<dbReference type="InterPro" id="IPR023509">
    <property type="entry name" value="DTD-like_sf"/>
</dbReference>
<dbReference type="SUPFAM" id="SSF69500">
    <property type="entry name" value="DTD-like"/>
    <property type="match status" value="1"/>
</dbReference>
<dbReference type="Gene3D" id="3.50.80.10">
    <property type="entry name" value="D-tyrosyl-tRNA(Tyr) deacylase"/>
    <property type="match status" value="1"/>
</dbReference>
<proteinExistence type="inferred from homology"/>
<keyword evidence="2" id="KW-0820">tRNA-binding</keyword>
<comment type="function">
    <text evidence="2">An aminoacyl-tRNA editing enzyme that deacylates mischarged D-aminoacyl-tRNAs. Also deacylates mischarged glycyl-tRNA(Ala), protecting cells against glycine mischarging by AlaRS. Acts via tRNA-based rather than protein-based catalysis; rejects L-amino acids rather than detecting D-amino acids in the active site. By recycling D-aminoacyl-tRNA to D-amino acids and free tRNA molecules, this enzyme counteracts the toxicity associated with the formation of D-aminoacyl-tRNA entities in vivo and helps enforce protein L-homochirality.</text>
</comment>
<dbReference type="PANTHER" id="PTHR10472:SF5">
    <property type="entry name" value="D-AMINOACYL-TRNA DEACYLASE 1"/>
    <property type="match status" value="1"/>
</dbReference>
<comment type="domain">
    <text evidence="2">A Gly-cisPro motif from one monomer fits into the active site of the other monomer to allow specific chiral rejection of L-amino acids.</text>
</comment>
<evidence type="ECO:0000313" key="3">
    <source>
        <dbReference type="EMBL" id="MFC0180553.1"/>
    </source>
</evidence>
<keyword evidence="2 3" id="KW-0378">Hydrolase</keyword>
<dbReference type="GO" id="GO:0051499">
    <property type="term" value="F:D-aminoacyl-tRNA deacylase activity"/>
    <property type="evidence" value="ECO:0007669"/>
    <property type="project" value="UniProtKB-EC"/>
</dbReference>
<comment type="subunit">
    <text evidence="2">Homodimer.</text>
</comment>
<comment type="subcellular location">
    <subcellularLocation>
        <location evidence="2">Cytoplasm</location>
    </subcellularLocation>
</comment>
<gene>
    <name evidence="2 3" type="primary">dtd</name>
    <name evidence="3" type="ORF">ACFFIT_10750</name>
</gene>
<dbReference type="Proteomes" id="UP001589758">
    <property type="component" value="Unassembled WGS sequence"/>
</dbReference>
<keyword evidence="2" id="KW-0963">Cytoplasm</keyword>
<dbReference type="EC" id="3.1.1.96" evidence="2"/>
<comment type="catalytic activity">
    <reaction evidence="2">
        <text>glycyl-tRNA(Ala) + H2O = tRNA(Ala) + glycine + H(+)</text>
        <dbReference type="Rhea" id="RHEA:53744"/>
        <dbReference type="Rhea" id="RHEA-COMP:9657"/>
        <dbReference type="Rhea" id="RHEA-COMP:13640"/>
        <dbReference type="ChEBI" id="CHEBI:15377"/>
        <dbReference type="ChEBI" id="CHEBI:15378"/>
        <dbReference type="ChEBI" id="CHEBI:57305"/>
        <dbReference type="ChEBI" id="CHEBI:78442"/>
        <dbReference type="ChEBI" id="CHEBI:78522"/>
    </reaction>
</comment>
<dbReference type="Pfam" id="PF02580">
    <property type="entry name" value="Tyr_Deacylase"/>
    <property type="match status" value="1"/>
</dbReference>
<keyword evidence="2" id="KW-0694">RNA-binding</keyword>
<evidence type="ECO:0000256" key="1">
    <source>
        <dbReference type="ARBA" id="ARBA00009673"/>
    </source>
</evidence>
<comment type="similarity">
    <text evidence="1 2">Belongs to the DTD family.</text>
</comment>
<dbReference type="NCBIfam" id="TIGR00256">
    <property type="entry name" value="D-aminoacyl-tRNA deacylase"/>
    <property type="match status" value="1"/>
</dbReference>
<comment type="caution">
    <text evidence="3">The sequence shown here is derived from an EMBL/GenBank/DDBJ whole genome shotgun (WGS) entry which is preliminary data.</text>
</comment>
<dbReference type="EMBL" id="JBHLXE010000105">
    <property type="protein sequence ID" value="MFC0180553.1"/>
    <property type="molecule type" value="Genomic_DNA"/>
</dbReference>
<protein>
    <recommendedName>
        <fullName evidence="2">D-aminoacyl-tRNA deacylase</fullName>
        <shortName evidence="2">DTD</shortName>
        <ecNumber evidence="2">3.1.1.96</ecNumber>
    </recommendedName>
    <alternativeName>
        <fullName evidence="2">Gly-tRNA(Ala) deacylase</fullName>
        <ecNumber evidence="2">3.1.1.-</ecNumber>
    </alternativeName>
</protein>
<organism evidence="3 4">
    <name type="scientific">Thorsellia kenyensis</name>
    <dbReference type="NCBI Taxonomy" id="1549888"/>
    <lineage>
        <taxon>Bacteria</taxon>
        <taxon>Pseudomonadati</taxon>
        <taxon>Pseudomonadota</taxon>
        <taxon>Gammaproteobacteria</taxon>
        <taxon>Enterobacterales</taxon>
        <taxon>Thorselliaceae</taxon>
        <taxon>Thorsellia</taxon>
    </lineage>
</organism>
<keyword evidence="4" id="KW-1185">Reference proteome</keyword>
<evidence type="ECO:0000256" key="2">
    <source>
        <dbReference type="HAMAP-Rule" id="MF_00518"/>
    </source>
</evidence>
<dbReference type="RefSeq" id="WP_385877674.1">
    <property type="nucleotide sequence ID" value="NZ_JBHLXE010000105.1"/>
</dbReference>
<reference evidence="3 4" key="1">
    <citation type="submission" date="2024-09" db="EMBL/GenBank/DDBJ databases">
        <authorList>
            <person name="Sun Q."/>
            <person name="Mori K."/>
        </authorList>
    </citation>
    <scope>NUCLEOTIDE SEQUENCE [LARGE SCALE GENOMIC DNA]</scope>
    <source>
        <strain evidence="3 4">CCM 8545</strain>
    </source>
</reference>
<accession>A0ABV6CH61</accession>